<keyword evidence="1" id="KW-0732">Signal</keyword>
<name>A0A1B7MRT4_9AGAM</name>
<reference evidence="2 3" key="1">
    <citation type="submission" date="2016-06" db="EMBL/GenBank/DDBJ databases">
        <title>Comparative genomics of the ectomycorrhizal sister species Rhizopogon vinicolor and Rhizopogon vesiculosus (Basidiomycota: Boletales) reveals a divergence of the mating type B locus.</title>
        <authorList>
            <consortium name="DOE Joint Genome Institute"/>
            <person name="Mujic A.B."/>
            <person name="Kuo A."/>
            <person name="Tritt A."/>
            <person name="Lipzen A."/>
            <person name="Chen C."/>
            <person name="Johnson J."/>
            <person name="Sharma A."/>
            <person name="Barry K."/>
            <person name="Grigoriev I.V."/>
            <person name="Spatafora J.W."/>
        </authorList>
    </citation>
    <scope>NUCLEOTIDE SEQUENCE [LARGE SCALE GENOMIC DNA]</scope>
    <source>
        <strain evidence="2 3">AM-OR11-026</strain>
    </source>
</reference>
<evidence type="ECO:0000256" key="1">
    <source>
        <dbReference type="SAM" id="SignalP"/>
    </source>
</evidence>
<feature type="chain" id="PRO_5008597527" evidence="1">
    <location>
        <begin position="19"/>
        <end position="80"/>
    </location>
</feature>
<dbReference type="Proteomes" id="UP000092154">
    <property type="component" value="Unassembled WGS sequence"/>
</dbReference>
<evidence type="ECO:0000313" key="3">
    <source>
        <dbReference type="Proteomes" id="UP000092154"/>
    </source>
</evidence>
<gene>
    <name evidence="2" type="ORF">K503DRAFT_773595</name>
</gene>
<dbReference type="InParanoid" id="A0A1B7MRT4"/>
<feature type="signal peptide" evidence="1">
    <location>
        <begin position="1"/>
        <end position="18"/>
    </location>
</feature>
<dbReference type="OrthoDB" id="2606864at2759"/>
<proteinExistence type="predicted"/>
<sequence length="80" mass="8546">MKFTMIISTAVLAGIATATNPNGGPCAHAEQFECGVLEGYNNGNPFAFWCASDNKIVVARLCDCPSCCTLIDDFKSYTCL</sequence>
<organism evidence="2 3">
    <name type="scientific">Rhizopogon vinicolor AM-OR11-026</name>
    <dbReference type="NCBI Taxonomy" id="1314800"/>
    <lineage>
        <taxon>Eukaryota</taxon>
        <taxon>Fungi</taxon>
        <taxon>Dikarya</taxon>
        <taxon>Basidiomycota</taxon>
        <taxon>Agaricomycotina</taxon>
        <taxon>Agaricomycetes</taxon>
        <taxon>Agaricomycetidae</taxon>
        <taxon>Boletales</taxon>
        <taxon>Suillineae</taxon>
        <taxon>Rhizopogonaceae</taxon>
        <taxon>Rhizopogon</taxon>
    </lineage>
</organism>
<dbReference type="AlphaFoldDB" id="A0A1B7MRT4"/>
<evidence type="ECO:0000313" key="2">
    <source>
        <dbReference type="EMBL" id="OAX35342.1"/>
    </source>
</evidence>
<protein>
    <submittedName>
        <fullName evidence="2">Uncharacterized protein</fullName>
    </submittedName>
</protein>
<accession>A0A1B7MRT4</accession>
<keyword evidence="3" id="KW-1185">Reference proteome</keyword>
<dbReference type="EMBL" id="KV448509">
    <property type="protein sequence ID" value="OAX35342.1"/>
    <property type="molecule type" value="Genomic_DNA"/>
</dbReference>